<evidence type="ECO:0000259" key="2">
    <source>
        <dbReference type="Pfam" id="PF05199"/>
    </source>
</evidence>
<reference evidence="3 4" key="1">
    <citation type="journal article" date="2019" name="PLoS Biol.">
        <title>Sex chromosomes control vertical transmission of feminizing Wolbachia symbionts in an isopod.</title>
        <authorList>
            <person name="Becking T."/>
            <person name="Chebbi M.A."/>
            <person name="Giraud I."/>
            <person name="Moumen B."/>
            <person name="Laverre T."/>
            <person name="Caubet Y."/>
            <person name="Peccoud J."/>
            <person name="Gilbert C."/>
            <person name="Cordaux R."/>
        </authorList>
    </citation>
    <scope>NUCLEOTIDE SEQUENCE [LARGE SCALE GENOMIC DNA]</scope>
    <source>
        <strain evidence="3">ANa2</strain>
        <tissue evidence="3">Whole body excluding digestive tract and cuticle</tissue>
    </source>
</reference>
<dbReference type="Gene3D" id="3.50.50.60">
    <property type="entry name" value="FAD/NAD(P)-binding domain"/>
    <property type="match status" value="1"/>
</dbReference>
<dbReference type="PANTHER" id="PTHR11552">
    <property type="entry name" value="GLUCOSE-METHANOL-CHOLINE GMC OXIDOREDUCTASE"/>
    <property type="match status" value="1"/>
</dbReference>
<organism evidence="3 4">
    <name type="scientific">Armadillidium nasatum</name>
    <dbReference type="NCBI Taxonomy" id="96803"/>
    <lineage>
        <taxon>Eukaryota</taxon>
        <taxon>Metazoa</taxon>
        <taxon>Ecdysozoa</taxon>
        <taxon>Arthropoda</taxon>
        <taxon>Crustacea</taxon>
        <taxon>Multicrustacea</taxon>
        <taxon>Malacostraca</taxon>
        <taxon>Eumalacostraca</taxon>
        <taxon>Peracarida</taxon>
        <taxon>Isopoda</taxon>
        <taxon>Oniscidea</taxon>
        <taxon>Crinocheta</taxon>
        <taxon>Armadillidiidae</taxon>
        <taxon>Armadillidium</taxon>
    </lineage>
</organism>
<dbReference type="Pfam" id="PF05199">
    <property type="entry name" value="GMC_oxred_C"/>
    <property type="match status" value="1"/>
</dbReference>
<dbReference type="InterPro" id="IPR007867">
    <property type="entry name" value="GMC_OxRtase_C"/>
</dbReference>
<dbReference type="InterPro" id="IPR012132">
    <property type="entry name" value="GMC_OxRdtase"/>
</dbReference>
<dbReference type="AlphaFoldDB" id="A0A5N5SK57"/>
<gene>
    <name evidence="3" type="primary">Gld_0</name>
    <name evidence="3" type="ORF">Anas_00361</name>
</gene>
<sequence length="184" mass="21068">MEEYYSDLFYNDSAAMVPTLLRPKSRGSITVRSTDPFDQPNIDPNILADPEDLEFFVRASRFCVEILETNAMKSVGAKLYAKPFPGCRHQEMGSDDYWRCYARHLVSSFYHSVGTCKMAPDSDPMGIYKDEYISINFTLSINKCESSLEHFINRKKVTQTSFWVVKVLFVNALKACLNNHGSYN</sequence>
<protein>
    <submittedName>
        <fullName evidence="3">Glucose dehydrogenase [FAD, quinone]</fullName>
    </submittedName>
</protein>
<dbReference type="EMBL" id="SEYY01024018">
    <property type="protein sequence ID" value="KAB7494454.1"/>
    <property type="molecule type" value="Genomic_DNA"/>
</dbReference>
<dbReference type="Proteomes" id="UP000326759">
    <property type="component" value="Unassembled WGS sequence"/>
</dbReference>
<name>A0A5N5SK57_9CRUS</name>
<evidence type="ECO:0000256" key="1">
    <source>
        <dbReference type="ARBA" id="ARBA00010790"/>
    </source>
</evidence>
<dbReference type="Gene3D" id="3.30.560.10">
    <property type="entry name" value="Glucose Oxidase, domain 3"/>
    <property type="match status" value="1"/>
</dbReference>
<proteinExistence type="inferred from homology"/>
<dbReference type="SUPFAM" id="SSF54373">
    <property type="entry name" value="FAD-linked reductases, C-terminal domain"/>
    <property type="match status" value="1"/>
</dbReference>
<dbReference type="OrthoDB" id="269227at2759"/>
<dbReference type="GO" id="GO:0016614">
    <property type="term" value="F:oxidoreductase activity, acting on CH-OH group of donors"/>
    <property type="evidence" value="ECO:0007669"/>
    <property type="project" value="InterPro"/>
</dbReference>
<dbReference type="GO" id="GO:0050660">
    <property type="term" value="F:flavin adenine dinucleotide binding"/>
    <property type="evidence" value="ECO:0007669"/>
    <property type="project" value="InterPro"/>
</dbReference>
<dbReference type="PANTHER" id="PTHR11552:SF147">
    <property type="entry name" value="CHOLINE DEHYDROGENASE, MITOCHONDRIAL"/>
    <property type="match status" value="1"/>
</dbReference>
<comment type="similarity">
    <text evidence="1">Belongs to the GMC oxidoreductase family.</text>
</comment>
<comment type="caution">
    <text evidence="3">The sequence shown here is derived from an EMBL/GenBank/DDBJ whole genome shotgun (WGS) entry which is preliminary data.</text>
</comment>
<feature type="domain" description="Glucose-methanol-choline oxidoreductase C-terminal" evidence="2">
    <location>
        <begin position="23"/>
        <end position="124"/>
    </location>
</feature>
<dbReference type="InterPro" id="IPR036188">
    <property type="entry name" value="FAD/NAD-bd_sf"/>
</dbReference>
<keyword evidence="4" id="KW-1185">Reference proteome</keyword>
<evidence type="ECO:0000313" key="4">
    <source>
        <dbReference type="Proteomes" id="UP000326759"/>
    </source>
</evidence>
<accession>A0A5N5SK57</accession>
<evidence type="ECO:0000313" key="3">
    <source>
        <dbReference type="EMBL" id="KAB7494454.1"/>
    </source>
</evidence>